<comment type="caution">
    <text evidence="4">The sequence shown here is derived from an EMBL/GenBank/DDBJ whole genome shotgun (WGS) entry which is preliminary data.</text>
</comment>
<dbReference type="PANTHER" id="PTHR43656:SF2">
    <property type="entry name" value="BINDING OXIDOREDUCTASE, PUTATIVE (AFU_ORTHOLOGUE AFUA_2G08260)-RELATED"/>
    <property type="match status" value="1"/>
</dbReference>
<dbReference type="Gene3D" id="3.20.20.70">
    <property type="entry name" value="Aldolase class I"/>
    <property type="match status" value="1"/>
</dbReference>
<dbReference type="Proteomes" id="UP000037088">
    <property type="component" value="Unassembled WGS sequence"/>
</dbReference>
<accession>A0A0L7T4H3</accession>
<dbReference type="RefSeq" id="WP_052899078.1">
    <property type="nucleotide sequence ID" value="NZ_JRXE01000011.1"/>
</dbReference>
<dbReference type="CDD" id="cd04735">
    <property type="entry name" value="OYE_like_4_FMN"/>
    <property type="match status" value="1"/>
</dbReference>
<dbReference type="Pfam" id="PF00724">
    <property type="entry name" value="Oxidored_FMN"/>
    <property type="match status" value="1"/>
</dbReference>
<keyword evidence="2" id="KW-0560">Oxidoreductase</keyword>
<dbReference type="EMBL" id="JRXE01000011">
    <property type="protein sequence ID" value="KOC90309.1"/>
    <property type="molecule type" value="Genomic_DNA"/>
</dbReference>
<dbReference type="InterPro" id="IPR001155">
    <property type="entry name" value="OxRdtase_FMN_N"/>
</dbReference>
<evidence type="ECO:0000259" key="3">
    <source>
        <dbReference type="Pfam" id="PF00724"/>
    </source>
</evidence>
<proteinExistence type="predicted"/>
<dbReference type="Proteomes" id="UP000036851">
    <property type="component" value="Unassembled WGS sequence"/>
</dbReference>
<dbReference type="STRING" id="1560201.NG42_09590"/>
<organism evidence="4 7">
    <name type="scientific">Winslowiella iniecta</name>
    <dbReference type="NCBI Taxonomy" id="1560201"/>
    <lineage>
        <taxon>Bacteria</taxon>
        <taxon>Pseudomonadati</taxon>
        <taxon>Pseudomonadota</taxon>
        <taxon>Gammaproteobacteria</taxon>
        <taxon>Enterobacterales</taxon>
        <taxon>Erwiniaceae</taxon>
        <taxon>Winslowiella</taxon>
    </lineage>
</organism>
<evidence type="ECO:0000313" key="7">
    <source>
        <dbReference type="Proteomes" id="UP000037088"/>
    </source>
</evidence>
<dbReference type="InterPro" id="IPR051799">
    <property type="entry name" value="NADH_flavin_oxidoreductase"/>
</dbReference>
<dbReference type="AlphaFoldDB" id="A0A0L7T4H3"/>
<dbReference type="EMBL" id="JRXF01000003">
    <property type="protein sequence ID" value="KOC94729.1"/>
    <property type="molecule type" value="Genomic_DNA"/>
</dbReference>
<evidence type="ECO:0000256" key="2">
    <source>
        <dbReference type="ARBA" id="ARBA00023002"/>
    </source>
</evidence>
<keyword evidence="1" id="KW-0285">Flavoprotein</keyword>
<protein>
    <submittedName>
        <fullName evidence="4">NADH-dependent flavin oxidoreductase</fullName>
    </submittedName>
</protein>
<gene>
    <name evidence="4" type="ORF">NG42_09590</name>
    <name evidence="5" type="ORF">NG43_02750</name>
</gene>
<evidence type="ECO:0000313" key="5">
    <source>
        <dbReference type="EMBL" id="KOC94729.1"/>
    </source>
</evidence>
<dbReference type="PATRIC" id="fig|1560201.3.peg.2046"/>
<dbReference type="OrthoDB" id="8523426at2"/>
<dbReference type="SUPFAM" id="SSF51395">
    <property type="entry name" value="FMN-linked oxidoreductases"/>
    <property type="match status" value="1"/>
</dbReference>
<dbReference type="PANTHER" id="PTHR43656">
    <property type="entry name" value="BINDING OXIDOREDUCTASE, PUTATIVE (AFU_ORTHOLOGUE AFUA_2G08260)-RELATED"/>
    <property type="match status" value="1"/>
</dbReference>
<dbReference type="InterPro" id="IPR013785">
    <property type="entry name" value="Aldolase_TIM"/>
</dbReference>
<evidence type="ECO:0000256" key="1">
    <source>
        <dbReference type="ARBA" id="ARBA00022630"/>
    </source>
</evidence>
<feature type="domain" description="NADH:flavin oxidoreductase/NADH oxidase N-terminal" evidence="3">
    <location>
        <begin position="8"/>
        <end position="335"/>
    </location>
</feature>
<dbReference type="GO" id="GO:0016491">
    <property type="term" value="F:oxidoreductase activity"/>
    <property type="evidence" value="ECO:0007669"/>
    <property type="project" value="UniProtKB-KW"/>
</dbReference>
<evidence type="ECO:0000313" key="6">
    <source>
        <dbReference type="Proteomes" id="UP000036851"/>
    </source>
</evidence>
<sequence length="380" mass="42359">MNPKFAPLFEPYALNNGVIIKNRFTVAPMTHFASHEDGSISDEERNFLTNRFDGFGLFIAAATLVSPEGKAFVGQPEAIGEKDLPSLREVVRIAKKQSATAILQIHHGGHLSIPELLNGRDRVAPSADEQSGARALTGQEIHDLIAAFANAAHLAIQAGFDGVEIHGANNYLIQQFVSGESNRRTDEWGGTIEQRLRFPLAIVDAVMEVKQKYASEKFIVGYRFSPEEPGAHGLTMKDTFALIDALVQKPLQYLHVSLWDFYKNARRGADTSLTRMQLLHQRINGKLPLIGVGNLFTADQILEAYMTGWAEFIALGKTVMMNPDLISLITSGQEDRIVTAINPHKEDRYRIPDNLWNQNMQRLSYLPPVKDDTNWQSPDI</sequence>
<dbReference type="GO" id="GO:0010181">
    <property type="term" value="F:FMN binding"/>
    <property type="evidence" value="ECO:0007669"/>
    <property type="project" value="InterPro"/>
</dbReference>
<keyword evidence="7" id="KW-1185">Reference proteome</keyword>
<name>A0A0L7T4H3_9GAMM</name>
<evidence type="ECO:0000313" key="4">
    <source>
        <dbReference type="EMBL" id="KOC90309.1"/>
    </source>
</evidence>
<reference evidence="6 7" key="1">
    <citation type="journal article" date="2015" name="Int. J. Syst. Evol. Microbiol.">
        <title>Erwinia iniecta sp. nov., isolated from Russian wheat aphids (Diuraphis noxia).</title>
        <authorList>
            <person name="Campillo T."/>
            <person name="Luna E."/>
            <person name="Portier P."/>
            <person name="Fischer-Le Saux M."/>
            <person name="Lapitan N."/>
            <person name="Tisserat N.A."/>
            <person name="Leach J.E."/>
        </authorList>
    </citation>
    <scope>NUCLEOTIDE SEQUENCE [LARGE SCALE GENOMIC DNA]</scope>
    <source>
        <strain evidence="4 7">B120</strain>
        <strain evidence="5 6">B149</strain>
    </source>
</reference>